<evidence type="ECO:0000256" key="1">
    <source>
        <dbReference type="SAM" id="SignalP"/>
    </source>
</evidence>
<dbReference type="OrthoDB" id="2310204at2759"/>
<feature type="chain" id="PRO_5034928230" description="Secreted protein" evidence="1">
    <location>
        <begin position="21"/>
        <end position="250"/>
    </location>
</feature>
<name>A0A8E2DIF7_9APHY</name>
<feature type="signal peptide" evidence="1">
    <location>
        <begin position="1"/>
        <end position="20"/>
    </location>
</feature>
<organism evidence="2 3">
    <name type="scientific">Obba rivulosa</name>
    <dbReference type="NCBI Taxonomy" id="1052685"/>
    <lineage>
        <taxon>Eukaryota</taxon>
        <taxon>Fungi</taxon>
        <taxon>Dikarya</taxon>
        <taxon>Basidiomycota</taxon>
        <taxon>Agaricomycotina</taxon>
        <taxon>Agaricomycetes</taxon>
        <taxon>Polyporales</taxon>
        <taxon>Gelatoporiaceae</taxon>
        <taxon>Obba</taxon>
    </lineage>
</organism>
<dbReference type="EMBL" id="KV722467">
    <property type="protein sequence ID" value="OCH87956.1"/>
    <property type="molecule type" value="Genomic_DNA"/>
</dbReference>
<accession>A0A8E2DIF7</accession>
<evidence type="ECO:0008006" key="4">
    <source>
        <dbReference type="Google" id="ProtNLM"/>
    </source>
</evidence>
<sequence>MYSTALFLGVLCTLSLRALSSPVVSADYDFSQVVLEASPVQPQREYENGELPPQDHTLGWVDPRLNGGRLLDYTTRRLGEPLNVIISSLSDPFVLTESGLHIYAKSIGFSEECMGLHYGNIHEADLGDGEGRKPEQYLARQDYFPVWGTCWESVRGGHHFRAWRQNGTIANSGAWFLGCNSSKNHKIVPNGYNLGRDYLVEQATAGSHWKGMWWQAEVEWRAGLLERGKRGVNHGIEQDGRVAILTVYRL</sequence>
<gene>
    <name evidence="2" type="ORF">OBBRIDRAFT_847736</name>
</gene>
<protein>
    <recommendedName>
        <fullName evidence="4">Secreted protein</fullName>
    </recommendedName>
</protein>
<keyword evidence="3" id="KW-1185">Reference proteome</keyword>
<reference evidence="2 3" key="1">
    <citation type="submission" date="2016-07" db="EMBL/GenBank/DDBJ databases">
        <title>Draft genome of the white-rot fungus Obba rivulosa 3A-2.</title>
        <authorList>
            <consortium name="DOE Joint Genome Institute"/>
            <person name="Miettinen O."/>
            <person name="Riley R."/>
            <person name="Acob R."/>
            <person name="Barry K."/>
            <person name="Cullen D."/>
            <person name="De Vries R."/>
            <person name="Hainaut M."/>
            <person name="Hatakka A."/>
            <person name="Henrissat B."/>
            <person name="Hilden K."/>
            <person name="Kuo R."/>
            <person name="Labutti K."/>
            <person name="Lipzen A."/>
            <person name="Makela M.R."/>
            <person name="Sandor L."/>
            <person name="Spatafora J.W."/>
            <person name="Grigoriev I.V."/>
            <person name="Hibbett D.S."/>
        </authorList>
    </citation>
    <scope>NUCLEOTIDE SEQUENCE [LARGE SCALE GENOMIC DNA]</scope>
    <source>
        <strain evidence="2 3">3A-2</strain>
    </source>
</reference>
<evidence type="ECO:0000313" key="3">
    <source>
        <dbReference type="Proteomes" id="UP000250043"/>
    </source>
</evidence>
<dbReference type="AlphaFoldDB" id="A0A8E2DIF7"/>
<dbReference type="Proteomes" id="UP000250043">
    <property type="component" value="Unassembled WGS sequence"/>
</dbReference>
<proteinExistence type="predicted"/>
<keyword evidence="1" id="KW-0732">Signal</keyword>
<evidence type="ECO:0000313" key="2">
    <source>
        <dbReference type="EMBL" id="OCH87956.1"/>
    </source>
</evidence>